<accession>E0ADI1</accession>
<dbReference type="InterPro" id="IPR036157">
    <property type="entry name" value="dUTPase-like_sf"/>
</dbReference>
<dbReference type="SUPFAM" id="SSF51283">
    <property type="entry name" value="dUTPase-like"/>
    <property type="match status" value="2"/>
</dbReference>
<organism evidence="2">
    <name type="scientific">Abalone herpesvirus Victoria/AUS/2007</name>
    <dbReference type="NCBI Taxonomy" id="860344"/>
    <lineage>
        <taxon>Viruses</taxon>
        <taxon>Duplodnaviria</taxon>
        <taxon>Heunggongvirae</taxon>
        <taxon>Peploviricota</taxon>
        <taxon>Herviviricetes</taxon>
        <taxon>Herpesvirales</taxon>
        <taxon>Malacoherpesviridae</taxon>
        <taxon>Aurivirus</taxon>
        <taxon>Aurivirus haliotidmalaco1</taxon>
        <taxon>Haliotid herpesvirus 1</taxon>
    </lineage>
</organism>
<sequence>MPSSDFSVTPIRFGIVLPNRATPGSAAHDLFYEAGALPLVIAPGETVEVKTGLMVTTLPKDGFMSVHAKSGLFVKREINVKEMKFYLGEEVVVFLTNLNQERSYTLNPRDKMAQLICRPCDTEEEIFYLCKYGRETSNTKIDTILANERGTFGTTNCINPGTFGLVKHDRSTRSKNRLAEKALAGVIDSDYEDVLYLCYHRSANAPVSSNGARMFIYKYDQDVYLDGKKPSTVRSGGFGSTGFY</sequence>
<feature type="domain" description="dUTPase-like" evidence="1">
    <location>
        <begin position="17"/>
        <end position="124"/>
    </location>
</feature>
<dbReference type="EMBL" id="HM631981">
    <property type="protein sequence ID" value="ADL16654.1"/>
    <property type="molecule type" value="Genomic_DNA"/>
</dbReference>
<proteinExistence type="predicted"/>
<evidence type="ECO:0000259" key="1">
    <source>
        <dbReference type="Pfam" id="PF00692"/>
    </source>
</evidence>
<dbReference type="InterPro" id="IPR029054">
    <property type="entry name" value="dUTPase-like"/>
</dbReference>
<reference evidence="2" key="1">
    <citation type="submission" date="2010-06" db="EMBL/GenBank/DDBJ databases">
        <title>A neurotropic herpesvirus infecting the gastropod, abalone, shares ancestry with oyster herpesvirus and a herpesvirus associated with the amphioxus genome.</title>
        <authorList>
            <person name="Savin K.W."/>
            <person name="Cocks B.G."/>
            <person name="Wong F."/>
            <person name="Sawbridge T."/>
            <person name="Cogan N."/>
            <person name="Savage D."/>
            <person name="Warner S."/>
        </authorList>
    </citation>
    <scope>NUCLEOTIDE SEQUENCE</scope>
    <source>
        <strain evidence="2">Victoria</strain>
    </source>
</reference>
<evidence type="ECO:0000313" key="2">
    <source>
        <dbReference type="EMBL" id="ADL16654.1"/>
    </source>
</evidence>
<dbReference type="Pfam" id="PF00692">
    <property type="entry name" value="dUTPase"/>
    <property type="match status" value="1"/>
</dbReference>
<protein>
    <submittedName>
        <fullName evidence="2">AbHVp008</fullName>
    </submittedName>
</protein>
<dbReference type="Gene3D" id="2.70.40.10">
    <property type="match status" value="2"/>
</dbReference>
<gene>
    <name evidence="2" type="ORF">AbHVp008</name>
</gene>
<name>E0ADI1_9VIRU</name>